<sequence>MSFVFLLVGCQKEDDNQFRIQVFSNVPAIAFEELEAHTNYNDVNLIDFKIDRYPPVAERLLVEIVSHSGDLIIMDRAILGTAYDSEELHSLDSLMTEENAVELTDIELELFTTDAEIDKVENEEIILKNALRVINSDEFIIDSEPIELVAVIPKYTKSKEMAFSILEELVRK</sequence>
<protein>
    <submittedName>
        <fullName evidence="1">Uncharacterized protein</fullName>
    </submittedName>
</protein>
<dbReference type="AlphaFoldDB" id="A0A1D8JIS1"/>
<keyword evidence="2" id="KW-1185">Reference proteome</keyword>
<evidence type="ECO:0000313" key="2">
    <source>
        <dbReference type="Proteomes" id="UP000185746"/>
    </source>
</evidence>
<dbReference type="EMBL" id="CP017560">
    <property type="protein sequence ID" value="AOV08606.1"/>
    <property type="molecule type" value="Genomic_DNA"/>
</dbReference>
<organism evidence="1 2">
    <name type="scientific">Sporosarcina ureilytica</name>
    <dbReference type="NCBI Taxonomy" id="298596"/>
    <lineage>
        <taxon>Bacteria</taxon>
        <taxon>Bacillati</taxon>
        <taxon>Bacillota</taxon>
        <taxon>Bacilli</taxon>
        <taxon>Bacillales</taxon>
        <taxon>Caryophanaceae</taxon>
        <taxon>Sporosarcina</taxon>
    </lineage>
</organism>
<reference evidence="1 2" key="1">
    <citation type="submission" date="2016-09" db="EMBL/GenBank/DDBJ databases">
        <title>Complete genome sequence of the Lysinibacillus sphaericus LMG 22257, a specie of Bacillus with ureolytic activity that can effectively biodeposit calcium carbonate.</title>
        <authorList>
            <person name="Yan W."/>
        </authorList>
    </citation>
    <scope>NUCLEOTIDE SEQUENCE [LARGE SCALE GENOMIC DNA]</scope>
    <source>
        <strain evidence="1 2">LMG 22257</strain>
    </source>
</reference>
<proteinExistence type="predicted"/>
<name>A0A1D8JIS1_9BACL</name>
<dbReference type="KEGG" id="surl:BI350_14395"/>
<evidence type="ECO:0000313" key="1">
    <source>
        <dbReference type="EMBL" id="AOV08606.1"/>
    </source>
</evidence>
<dbReference type="Proteomes" id="UP000185746">
    <property type="component" value="Chromosome"/>
</dbReference>
<gene>
    <name evidence="1" type="ORF">BI350_14395</name>
</gene>
<accession>A0A1D8JIS1</accession>